<feature type="transmembrane region" description="Helical" evidence="6">
    <location>
        <begin position="132"/>
        <end position="154"/>
    </location>
</feature>
<sequence>MVGFSSVSAFFICTLTIALNMLLQGYLAELLVFLLPNAEVAEVIGVLVSLVSFLFAGFSPPSSELPAATKWLYHSMPLKYCLAAISAGVFGDCSSGSGMGYKVVTNAPPSLPVGITVKEYLELNFLMKHNEVWKNCGIVISFVLLLRVMALVAMRFCNYQKR</sequence>
<dbReference type="Pfam" id="PF06422">
    <property type="entry name" value="PDR_CDR"/>
    <property type="match status" value="1"/>
</dbReference>
<dbReference type="GO" id="GO:0005524">
    <property type="term" value="F:ATP binding"/>
    <property type="evidence" value="ECO:0007669"/>
    <property type="project" value="InterPro"/>
</dbReference>
<dbReference type="GO" id="GO:0140359">
    <property type="term" value="F:ABC-type transporter activity"/>
    <property type="evidence" value="ECO:0007669"/>
    <property type="project" value="InterPro"/>
</dbReference>
<evidence type="ECO:0000256" key="2">
    <source>
        <dbReference type="ARBA" id="ARBA00022448"/>
    </source>
</evidence>
<comment type="caution">
    <text evidence="9">The sequence shown here is derived from an EMBL/GenBank/DDBJ whole genome shotgun (WGS) entry which is preliminary data.</text>
</comment>
<evidence type="ECO:0000256" key="5">
    <source>
        <dbReference type="ARBA" id="ARBA00023136"/>
    </source>
</evidence>
<dbReference type="Proteomes" id="UP000198211">
    <property type="component" value="Unassembled WGS sequence"/>
</dbReference>
<dbReference type="Pfam" id="PF01061">
    <property type="entry name" value="ABC2_membrane"/>
    <property type="match status" value="1"/>
</dbReference>
<keyword evidence="4 6" id="KW-1133">Transmembrane helix</keyword>
<name>A0A225WH37_9STRA</name>
<evidence type="ECO:0000256" key="4">
    <source>
        <dbReference type="ARBA" id="ARBA00022989"/>
    </source>
</evidence>
<protein>
    <submittedName>
        <fullName evidence="9">ABC transporter</fullName>
    </submittedName>
</protein>
<keyword evidence="5 6" id="KW-0472">Membrane</keyword>
<proteinExistence type="predicted"/>
<feature type="transmembrane region" description="Helical" evidence="6">
    <location>
        <begin position="6"/>
        <end position="28"/>
    </location>
</feature>
<evidence type="ECO:0000259" key="8">
    <source>
        <dbReference type="Pfam" id="PF06422"/>
    </source>
</evidence>
<organism evidence="9 10">
    <name type="scientific">Phytophthora megakarya</name>
    <dbReference type="NCBI Taxonomy" id="4795"/>
    <lineage>
        <taxon>Eukaryota</taxon>
        <taxon>Sar</taxon>
        <taxon>Stramenopiles</taxon>
        <taxon>Oomycota</taxon>
        <taxon>Peronosporomycetes</taxon>
        <taxon>Peronosporales</taxon>
        <taxon>Peronosporaceae</taxon>
        <taxon>Phytophthora</taxon>
    </lineage>
</organism>
<feature type="domain" description="CDR ABC transporter" evidence="8">
    <location>
        <begin position="118"/>
        <end position="160"/>
    </location>
</feature>
<dbReference type="STRING" id="4795.A0A225WH37"/>
<feature type="transmembrane region" description="Helical" evidence="6">
    <location>
        <begin position="40"/>
        <end position="58"/>
    </location>
</feature>
<reference evidence="10" key="1">
    <citation type="submission" date="2017-03" db="EMBL/GenBank/DDBJ databases">
        <title>Phytopthora megakarya and P. palmivora, two closely related causual agents of cacao black pod achieved similar genome size and gene model numbers by different mechanisms.</title>
        <authorList>
            <person name="Ali S."/>
            <person name="Shao J."/>
            <person name="Larry D.J."/>
            <person name="Kronmiller B."/>
            <person name="Shen D."/>
            <person name="Strem M.D."/>
            <person name="Melnick R.L."/>
            <person name="Guiltinan M.J."/>
            <person name="Tyler B.M."/>
            <person name="Meinhardt L.W."/>
            <person name="Bailey B.A."/>
        </authorList>
    </citation>
    <scope>NUCLEOTIDE SEQUENCE [LARGE SCALE GENOMIC DNA]</scope>
    <source>
        <strain evidence="10">zdho120</strain>
    </source>
</reference>
<evidence type="ECO:0000256" key="6">
    <source>
        <dbReference type="SAM" id="Phobius"/>
    </source>
</evidence>
<dbReference type="InterPro" id="IPR013525">
    <property type="entry name" value="ABC2_TM"/>
</dbReference>
<gene>
    <name evidence="9" type="ORF">PHMEG_00010052</name>
</gene>
<dbReference type="PANTHER" id="PTHR19241">
    <property type="entry name" value="ATP-BINDING CASSETTE TRANSPORTER"/>
    <property type="match status" value="1"/>
</dbReference>
<comment type="subcellular location">
    <subcellularLocation>
        <location evidence="1">Membrane</location>
        <topology evidence="1">Multi-pass membrane protein</topology>
    </subcellularLocation>
</comment>
<evidence type="ECO:0000259" key="7">
    <source>
        <dbReference type="Pfam" id="PF01061"/>
    </source>
</evidence>
<dbReference type="GO" id="GO:0016020">
    <property type="term" value="C:membrane"/>
    <property type="evidence" value="ECO:0007669"/>
    <property type="project" value="UniProtKB-SubCell"/>
</dbReference>
<feature type="domain" description="ABC-2 type transporter transmembrane" evidence="7">
    <location>
        <begin position="1"/>
        <end position="89"/>
    </location>
</feature>
<keyword evidence="3 6" id="KW-0812">Transmembrane</keyword>
<evidence type="ECO:0000313" key="10">
    <source>
        <dbReference type="Proteomes" id="UP000198211"/>
    </source>
</evidence>
<keyword evidence="10" id="KW-1185">Reference proteome</keyword>
<keyword evidence="2" id="KW-0813">Transport</keyword>
<dbReference type="EMBL" id="NBNE01000980">
    <property type="protein sequence ID" value="OWZ16180.1"/>
    <property type="molecule type" value="Genomic_DNA"/>
</dbReference>
<evidence type="ECO:0000256" key="1">
    <source>
        <dbReference type="ARBA" id="ARBA00004141"/>
    </source>
</evidence>
<evidence type="ECO:0000313" key="9">
    <source>
        <dbReference type="EMBL" id="OWZ16180.1"/>
    </source>
</evidence>
<evidence type="ECO:0000256" key="3">
    <source>
        <dbReference type="ARBA" id="ARBA00022692"/>
    </source>
</evidence>
<dbReference type="AlphaFoldDB" id="A0A225WH37"/>
<dbReference type="OrthoDB" id="165079at2759"/>
<accession>A0A225WH37</accession>
<dbReference type="InterPro" id="IPR010929">
    <property type="entry name" value="PDR_CDR_ABC"/>
</dbReference>